<evidence type="ECO:0000256" key="1">
    <source>
        <dbReference type="SAM" id="MobiDB-lite"/>
    </source>
</evidence>
<evidence type="ECO:0000313" key="2">
    <source>
        <dbReference type="EMBL" id="EFC38912.1"/>
    </source>
</evidence>
<proteinExistence type="predicted"/>
<organism evidence="3">
    <name type="scientific">Naegleria gruberi</name>
    <name type="common">Amoeba</name>
    <dbReference type="NCBI Taxonomy" id="5762"/>
    <lineage>
        <taxon>Eukaryota</taxon>
        <taxon>Discoba</taxon>
        <taxon>Heterolobosea</taxon>
        <taxon>Tetramitia</taxon>
        <taxon>Eutetramitia</taxon>
        <taxon>Vahlkampfiidae</taxon>
        <taxon>Naegleria</taxon>
    </lineage>
</organism>
<dbReference type="Proteomes" id="UP000006671">
    <property type="component" value="Unassembled WGS sequence"/>
</dbReference>
<name>D2VWL4_NAEGR</name>
<dbReference type="InParanoid" id="D2VWL4"/>
<evidence type="ECO:0000313" key="3">
    <source>
        <dbReference type="Proteomes" id="UP000006671"/>
    </source>
</evidence>
<accession>D2VWL4</accession>
<dbReference type="VEuPathDB" id="AmoebaDB:NAEGRDRAFT_52840"/>
<dbReference type="OrthoDB" id="10253073at2759"/>
<sequence>MMMMQDINDQPVVLHEEDFDKPPPQPKQQQNVNKKLVGGYKKLSIEAVDNSSHNEASLNYSDRRLPESPFKGRSPTHNNSVSFQNNNTSIISTLINNDLSDKHVKLIRRTPYHIRHGIRSSKQRRRYFIRNIEFHPLMAFISAAIEIQRCIKGYLTRRGFYIRRINELKALKKVKEDEKFRQYSTLYEVATKALITPIAKKNEENLSTFLNSYMGVIQAKFHQLLTVWRYGNDEYLRNRLAHIASSVIQSRYKLYRRRLYDKTGSKDIFFKKYKMYFYDKKCHAAFIIQKWWRNTINKQIFQFYKQLIIFKERTHPYDILRAINPSESQLIDPSIGAFIRFRLGGKSFPPIVFYKVFLKKPIIDINSFAPRNYSGERKQLDLISTLTSNNLNNNNINLNNNGNIVKTMTFSNHRDVLATNWEFQDWYQREERNSWRPVSTNLLVHEDILDDPVFSNNCFKFILDRAKKEAKHLRKRNPNLHFTSGTTSKVLQVARDDKEVIDSLLPYHYLPWKRKENNQRKKRKKRLEWLIKMKKAELLNKPYPKVMEDEDNVSTTTTGTTTDRGLKSKKGSDSENEEEKSPPVPMVRTVNSDLRALALTIKEKDLLAELEEIELFGDVAVVEDEMDDLLKWCDDLDYYKYVEDWQLLATTLPSDKPRRPKKPTYKIELDSSEFKKELKDIQKKREELAKQEIQSTIPQRLTKTPDSEYTTITTLTSYIPVGDLKY</sequence>
<dbReference type="PROSITE" id="PS50096">
    <property type="entry name" value="IQ"/>
    <property type="match status" value="1"/>
</dbReference>
<reference evidence="2 3" key="1">
    <citation type="journal article" date="2010" name="Cell">
        <title>The genome of Naegleria gruberi illuminates early eukaryotic versatility.</title>
        <authorList>
            <person name="Fritz-Laylin L.K."/>
            <person name="Prochnik S.E."/>
            <person name="Ginger M.L."/>
            <person name="Dacks J.B."/>
            <person name="Carpenter M.L."/>
            <person name="Field M.C."/>
            <person name="Kuo A."/>
            <person name="Paredez A."/>
            <person name="Chapman J."/>
            <person name="Pham J."/>
            <person name="Shu S."/>
            <person name="Neupane R."/>
            <person name="Cipriano M."/>
            <person name="Mancuso J."/>
            <person name="Tu H."/>
            <person name="Salamov A."/>
            <person name="Lindquist E."/>
            <person name="Shapiro H."/>
            <person name="Lucas S."/>
            <person name="Grigoriev I.V."/>
            <person name="Cande W.Z."/>
            <person name="Fulton C."/>
            <person name="Rokhsar D.S."/>
            <person name="Dawson S.C."/>
        </authorList>
    </citation>
    <scope>NUCLEOTIDE SEQUENCE [LARGE SCALE GENOMIC DNA]</scope>
    <source>
        <strain evidence="2 3">NEG-M</strain>
    </source>
</reference>
<dbReference type="EMBL" id="GG738904">
    <property type="protein sequence ID" value="EFC38912.1"/>
    <property type="molecule type" value="Genomic_DNA"/>
</dbReference>
<dbReference type="RefSeq" id="XP_002671656.1">
    <property type="nucleotide sequence ID" value="XM_002671610.1"/>
</dbReference>
<dbReference type="KEGG" id="ngr:NAEGRDRAFT_52840"/>
<evidence type="ECO:0008006" key="4">
    <source>
        <dbReference type="Google" id="ProtNLM"/>
    </source>
</evidence>
<dbReference type="eggNOG" id="ENOG502QSTG">
    <property type="taxonomic scope" value="Eukaryota"/>
</dbReference>
<feature type="region of interest" description="Disordered" evidence="1">
    <location>
        <begin position="51"/>
        <end position="83"/>
    </location>
</feature>
<feature type="region of interest" description="Disordered" evidence="1">
    <location>
        <begin position="543"/>
        <end position="585"/>
    </location>
</feature>
<protein>
    <recommendedName>
        <fullName evidence="4">IQ calmodulin-binding motif family protein</fullName>
    </recommendedName>
</protein>
<dbReference type="OMA" id="ERNSWRP"/>
<dbReference type="PANTHER" id="PTHR33504">
    <property type="entry name" value="NADH DEHYDROGENASE (UBIQUINONE) 1 BETA SUBCOMPLEX, 4"/>
    <property type="match status" value="1"/>
</dbReference>
<dbReference type="AlphaFoldDB" id="D2VWL4"/>
<dbReference type="GeneID" id="8853764"/>
<feature type="compositionally biased region" description="Basic and acidic residues" evidence="1">
    <location>
        <begin position="564"/>
        <end position="573"/>
    </location>
</feature>
<feature type="compositionally biased region" description="Polar residues" evidence="1">
    <location>
        <begin position="51"/>
        <end position="60"/>
    </location>
</feature>
<keyword evidence="3" id="KW-1185">Reference proteome</keyword>
<gene>
    <name evidence="2" type="ORF">NAEGRDRAFT_52840</name>
</gene>
<dbReference type="PANTHER" id="PTHR33504:SF2">
    <property type="entry name" value="PROTEIN MFI"/>
    <property type="match status" value="1"/>
</dbReference>